<feature type="domain" description="Glycine zipper 2TM" evidence="4">
    <location>
        <begin position="53"/>
        <end position="94"/>
    </location>
</feature>
<feature type="signal peptide" evidence="3">
    <location>
        <begin position="1"/>
        <end position="17"/>
    </location>
</feature>
<dbReference type="PANTHER" id="PTHR35603:SF2">
    <property type="entry name" value="OUTER MEMBRANE LIPOPROTEIN"/>
    <property type="match status" value="1"/>
</dbReference>
<comment type="subcellular location">
    <subcellularLocation>
        <location evidence="1">Membrane</location>
    </subcellularLocation>
</comment>
<evidence type="ECO:0000256" key="3">
    <source>
        <dbReference type="SAM" id="SignalP"/>
    </source>
</evidence>
<evidence type="ECO:0000259" key="4">
    <source>
        <dbReference type="Pfam" id="PF05433"/>
    </source>
</evidence>
<keyword evidence="6" id="KW-1185">Reference proteome</keyword>
<keyword evidence="3" id="KW-0732">Signal</keyword>
<evidence type="ECO:0000313" key="5">
    <source>
        <dbReference type="EMBL" id="QOQ86910.1"/>
    </source>
</evidence>
<dbReference type="PANTHER" id="PTHR35603">
    <property type="match status" value="1"/>
</dbReference>
<evidence type="ECO:0000256" key="2">
    <source>
        <dbReference type="ARBA" id="ARBA00023136"/>
    </source>
</evidence>
<dbReference type="GO" id="GO:0019867">
    <property type="term" value="C:outer membrane"/>
    <property type="evidence" value="ECO:0007669"/>
    <property type="project" value="InterPro"/>
</dbReference>
<sequence length="144" mass="15289">MKKVILFSLVVASSVFARSVTIDVSRHVPIYETREVTNTVEDCGSGFDDNNILGTVVGGVAGGVIGNQFGGGSGKKLATVAGAIGGGIAGNQVQKNVKNKNCTYKNITSTKEVLTGYRNIGYYKGKEYSKVTLEKQPKIVIEVR</sequence>
<accession>A0A7M1LEN6</accession>
<dbReference type="InterPro" id="IPR008816">
    <property type="entry name" value="Gly_zipper_2TM_dom"/>
</dbReference>
<dbReference type="OrthoDB" id="5363558at2"/>
<reference evidence="5 6" key="1">
    <citation type="submission" date="2020-10" db="EMBL/GenBank/DDBJ databases">
        <title>Campylobacter and Helicobacter PacBio genomes.</title>
        <authorList>
            <person name="Lane C."/>
        </authorList>
    </citation>
    <scope>NUCLEOTIDE SEQUENCE [LARGE SCALE GENOMIC DNA]</scope>
    <source>
        <strain evidence="5 6">2016D-0077</strain>
    </source>
</reference>
<organism evidence="5 6">
    <name type="scientific">Campylobacter corcagiensis</name>
    <dbReference type="NCBI Taxonomy" id="1448857"/>
    <lineage>
        <taxon>Bacteria</taxon>
        <taxon>Pseudomonadati</taxon>
        <taxon>Campylobacterota</taxon>
        <taxon>Epsilonproteobacteria</taxon>
        <taxon>Campylobacterales</taxon>
        <taxon>Campylobacteraceae</taxon>
        <taxon>Campylobacter</taxon>
    </lineage>
</organism>
<evidence type="ECO:0000313" key="6">
    <source>
        <dbReference type="Proteomes" id="UP000594749"/>
    </source>
</evidence>
<evidence type="ECO:0000256" key="1">
    <source>
        <dbReference type="ARBA" id="ARBA00004370"/>
    </source>
</evidence>
<dbReference type="RefSeq" id="WP_025803722.1">
    <property type="nucleotide sequence ID" value="NZ_CP053842.1"/>
</dbReference>
<name>A0A7M1LEN6_9BACT</name>
<dbReference type="EMBL" id="CP063078">
    <property type="protein sequence ID" value="QOQ86910.1"/>
    <property type="molecule type" value="Genomic_DNA"/>
</dbReference>
<proteinExistence type="predicted"/>
<protein>
    <submittedName>
        <fullName evidence="5">Glycine zipper 2TM domain-containing protein</fullName>
    </submittedName>
</protein>
<dbReference type="AlphaFoldDB" id="A0A7M1LEN6"/>
<gene>
    <name evidence="5" type="ORF">IMC76_06760</name>
</gene>
<dbReference type="InterPro" id="IPR051407">
    <property type="entry name" value="Bact_OM_lipoprot/Surf_antigen"/>
</dbReference>
<dbReference type="Pfam" id="PF05433">
    <property type="entry name" value="Rick_17kDa_Anti"/>
    <property type="match status" value="1"/>
</dbReference>
<keyword evidence="2" id="KW-0472">Membrane</keyword>
<feature type="chain" id="PRO_5029596453" evidence="3">
    <location>
        <begin position="18"/>
        <end position="144"/>
    </location>
</feature>
<dbReference type="Proteomes" id="UP000594749">
    <property type="component" value="Chromosome"/>
</dbReference>